<gene>
    <name evidence="8" type="ORF">SteCoe_24225</name>
</gene>
<evidence type="ECO:0000256" key="6">
    <source>
        <dbReference type="PROSITE-ProRule" id="PRU00453"/>
    </source>
</evidence>
<dbReference type="Proteomes" id="UP000187209">
    <property type="component" value="Unassembled WGS sequence"/>
</dbReference>
<proteinExistence type="inferred from homology"/>
<keyword evidence="2 6" id="KW-0863">Zinc-finger</keyword>
<keyword evidence="3" id="KW-0862">Zinc</keyword>
<comment type="caution">
    <text evidence="8">The sequence shown here is derived from an EMBL/GenBank/DDBJ whole genome shotgun (WGS) entry which is preliminary data.</text>
</comment>
<evidence type="ECO:0000313" key="9">
    <source>
        <dbReference type="Proteomes" id="UP000187209"/>
    </source>
</evidence>
<keyword evidence="1" id="KW-0479">Metal-binding</keyword>
<dbReference type="GO" id="GO:0005634">
    <property type="term" value="C:nucleus"/>
    <property type="evidence" value="ECO:0007669"/>
    <property type="project" value="TreeGrafter"/>
</dbReference>
<evidence type="ECO:0000256" key="2">
    <source>
        <dbReference type="ARBA" id="ARBA00022771"/>
    </source>
</evidence>
<comment type="similarity">
    <text evidence="5">Belongs to the BCD1 family.</text>
</comment>
<dbReference type="GO" id="GO:0048254">
    <property type="term" value="P:snoRNA localization"/>
    <property type="evidence" value="ECO:0007669"/>
    <property type="project" value="TreeGrafter"/>
</dbReference>
<dbReference type="Pfam" id="PF25790">
    <property type="entry name" value="BCD1"/>
    <property type="match status" value="1"/>
</dbReference>
<dbReference type="InterPro" id="IPR057721">
    <property type="entry name" value="BCD1_alpha/beta"/>
</dbReference>
<reference evidence="8 9" key="1">
    <citation type="submission" date="2016-11" db="EMBL/GenBank/DDBJ databases">
        <title>The macronuclear genome of Stentor coeruleus: a giant cell with tiny introns.</title>
        <authorList>
            <person name="Slabodnick M."/>
            <person name="Ruby J.G."/>
            <person name="Reiff S.B."/>
            <person name="Swart E.C."/>
            <person name="Gosai S."/>
            <person name="Prabakaran S."/>
            <person name="Witkowska E."/>
            <person name="Larue G.E."/>
            <person name="Fisher S."/>
            <person name="Freeman R.M."/>
            <person name="Gunawardena J."/>
            <person name="Chu W."/>
            <person name="Stover N.A."/>
            <person name="Gregory B.D."/>
            <person name="Nowacki M."/>
            <person name="Derisi J."/>
            <person name="Roy S.W."/>
            <person name="Marshall W.F."/>
            <person name="Sood P."/>
        </authorList>
    </citation>
    <scope>NUCLEOTIDE SEQUENCE [LARGE SCALE GENOMIC DNA]</scope>
    <source>
        <strain evidence="8">WM001</strain>
    </source>
</reference>
<dbReference type="InterPro" id="IPR051639">
    <property type="entry name" value="BCD1"/>
</dbReference>
<dbReference type="GO" id="GO:0000463">
    <property type="term" value="P:maturation of LSU-rRNA from tricistronic rRNA transcript (SSU-rRNA, 5.8S rRNA, LSU-rRNA)"/>
    <property type="evidence" value="ECO:0007669"/>
    <property type="project" value="TreeGrafter"/>
</dbReference>
<protein>
    <recommendedName>
        <fullName evidence="7">HIT-type domain-containing protein</fullName>
    </recommendedName>
</protein>
<evidence type="ECO:0000259" key="7">
    <source>
        <dbReference type="PROSITE" id="PS51083"/>
    </source>
</evidence>
<dbReference type="AlphaFoldDB" id="A0A1R2BIF6"/>
<evidence type="ECO:0000256" key="3">
    <source>
        <dbReference type="ARBA" id="ARBA00022833"/>
    </source>
</evidence>
<dbReference type="GO" id="GO:0008270">
    <property type="term" value="F:zinc ion binding"/>
    <property type="evidence" value="ECO:0007669"/>
    <property type="project" value="UniProtKB-UniRule"/>
</dbReference>
<name>A0A1R2BIF6_9CILI</name>
<dbReference type="GO" id="GO:0000492">
    <property type="term" value="P:box C/D snoRNP assembly"/>
    <property type="evidence" value="ECO:0007669"/>
    <property type="project" value="TreeGrafter"/>
</dbReference>
<evidence type="ECO:0000313" key="8">
    <source>
        <dbReference type="EMBL" id="OMJ76395.1"/>
    </source>
</evidence>
<comment type="function">
    <text evidence="4">Required for box C/D snoRNAs accumulation involved in snoRNA processing, snoRNA transport to the nucleolus and ribosome biogenesis.</text>
</comment>
<dbReference type="Gene3D" id="3.30.60.190">
    <property type="match status" value="1"/>
</dbReference>
<evidence type="ECO:0000256" key="5">
    <source>
        <dbReference type="ARBA" id="ARBA00049654"/>
    </source>
</evidence>
<dbReference type="SUPFAM" id="SSF144232">
    <property type="entry name" value="HIT/MYND zinc finger-like"/>
    <property type="match status" value="1"/>
</dbReference>
<evidence type="ECO:0000256" key="4">
    <source>
        <dbReference type="ARBA" id="ARBA00049598"/>
    </source>
</evidence>
<dbReference type="GO" id="GO:0070761">
    <property type="term" value="C:pre-snoRNP complex"/>
    <property type="evidence" value="ECO:0007669"/>
    <property type="project" value="TreeGrafter"/>
</dbReference>
<accession>A0A1R2BIF6</accession>
<keyword evidence="9" id="KW-1185">Reference proteome</keyword>
<dbReference type="CDD" id="cd23023">
    <property type="entry name" value="zf-HIT_BCD1"/>
    <property type="match status" value="1"/>
</dbReference>
<dbReference type="Pfam" id="PF04438">
    <property type="entry name" value="zf-HIT"/>
    <property type="match status" value="1"/>
</dbReference>
<evidence type="ECO:0000256" key="1">
    <source>
        <dbReference type="ARBA" id="ARBA00022723"/>
    </source>
</evidence>
<dbReference type="OrthoDB" id="420575at2759"/>
<organism evidence="8 9">
    <name type="scientific">Stentor coeruleus</name>
    <dbReference type="NCBI Taxonomy" id="5963"/>
    <lineage>
        <taxon>Eukaryota</taxon>
        <taxon>Sar</taxon>
        <taxon>Alveolata</taxon>
        <taxon>Ciliophora</taxon>
        <taxon>Postciliodesmatophora</taxon>
        <taxon>Heterotrichea</taxon>
        <taxon>Heterotrichida</taxon>
        <taxon>Stentoridae</taxon>
        <taxon>Stentor</taxon>
    </lineage>
</organism>
<feature type="domain" description="HIT-type" evidence="7">
    <location>
        <begin position="3"/>
        <end position="36"/>
    </location>
</feature>
<dbReference type="InterPro" id="IPR007529">
    <property type="entry name" value="Znf_HIT"/>
</dbReference>
<sequence length="244" mass="28701">MECCICQKPSKYKCPECSFRSCSADCVKAHKIVYGCTGIAKPLKFIPLKDFTENKLRKDMNFLMNIIRDSDKSYKMVTKLSRNDSRKRFSYLITECKNKKINLRLMPKAMKRHQQNTSLYDKSEQVIIWHIEWKFGYGSKEIICETSGNKENVMMKDLVQNALESFKKMPIYVMDYNEVVVDELRVFYLIGKKKVRENVKCLFMELDKGRSLDKVLPELSDMAEVVEYPTFYLARSEDLAYFLV</sequence>
<dbReference type="PANTHER" id="PTHR13483">
    <property type="entry name" value="BOX C_D SNORNA PROTEIN 1-RELATED"/>
    <property type="match status" value="1"/>
</dbReference>
<dbReference type="PROSITE" id="PS51083">
    <property type="entry name" value="ZF_HIT"/>
    <property type="match status" value="1"/>
</dbReference>
<dbReference type="EMBL" id="MPUH01000633">
    <property type="protein sequence ID" value="OMJ76395.1"/>
    <property type="molecule type" value="Genomic_DNA"/>
</dbReference>